<feature type="chain" id="PRO_5042853861" evidence="1">
    <location>
        <begin position="20"/>
        <end position="209"/>
    </location>
</feature>
<reference evidence="2" key="2">
    <citation type="submission" date="2023-05" db="EMBL/GenBank/DDBJ databases">
        <authorList>
            <consortium name="Lawrence Berkeley National Laboratory"/>
            <person name="Steindorff A."/>
            <person name="Hensen N."/>
            <person name="Bonometti L."/>
            <person name="Westerberg I."/>
            <person name="Brannstrom I.O."/>
            <person name="Guillou S."/>
            <person name="Cros-Aarteil S."/>
            <person name="Calhoun S."/>
            <person name="Haridas S."/>
            <person name="Kuo A."/>
            <person name="Mondo S."/>
            <person name="Pangilinan J."/>
            <person name="Riley R."/>
            <person name="Labutti K."/>
            <person name="Andreopoulos B."/>
            <person name="Lipzen A."/>
            <person name="Chen C."/>
            <person name="Yanf M."/>
            <person name="Daum C."/>
            <person name="Ng V."/>
            <person name="Clum A."/>
            <person name="Ohm R."/>
            <person name="Martin F."/>
            <person name="Silar P."/>
            <person name="Natvig D."/>
            <person name="Lalanne C."/>
            <person name="Gautier V."/>
            <person name="Ament-Velasquez S.L."/>
            <person name="Kruys A."/>
            <person name="Hutchinson M.I."/>
            <person name="Powell A.J."/>
            <person name="Barry K."/>
            <person name="Miller A.N."/>
            <person name="Grigoriev I.V."/>
            <person name="Debuchy R."/>
            <person name="Gladieux P."/>
            <person name="Thoren M.H."/>
            <person name="Johannesson H."/>
        </authorList>
    </citation>
    <scope>NUCLEOTIDE SEQUENCE</scope>
    <source>
        <strain evidence="2">CBS 990.96</strain>
    </source>
</reference>
<evidence type="ECO:0000313" key="3">
    <source>
        <dbReference type="Proteomes" id="UP001301958"/>
    </source>
</evidence>
<sequence>MVSIKIIASLAAVALTASAAPVADEAPLPGYQVQVLEWEVQPTPGSVPIKIRGTVQDAVAAIAKVNPNIKRDIAAYAAAASATSPVQDEASELFKRQNYESHFCYGRWAPALDEAIQQGIAHLRAVSGRPSNGPAPNNCGRVSCSQNSAIWWCNDLSTTQTLNSFSDIGRGASTIRDSCRRRRSDGVWEASGQCFFTQKWNVIVRKDTC</sequence>
<keyword evidence="1" id="KW-0732">Signal</keyword>
<name>A0AAN7GRR8_9PEZI</name>
<dbReference type="PANTHER" id="PTHR35605">
    <property type="entry name" value="ECP2 EFFECTOR PROTEIN DOMAIN-CONTAINING PROTEIN-RELATED"/>
    <property type="match status" value="1"/>
</dbReference>
<gene>
    <name evidence="2" type="ORF">QBC38DRAFT_483007</name>
</gene>
<dbReference type="AlphaFoldDB" id="A0AAN7GRR8"/>
<dbReference type="EMBL" id="MU865367">
    <property type="protein sequence ID" value="KAK4225436.1"/>
    <property type="molecule type" value="Genomic_DNA"/>
</dbReference>
<accession>A0AAN7GRR8</accession>
<comment type="caution">
    <text evidence="2">The sequence shown here is derived from an EMBL/GenBank/DDBJ whole genome shotgun (WGS) entry which is preliminary data.</text>
</comment>
<keyword evidence="3" id="KW-1185">Reference proteome</keyword>
<feature type="signal peptide" evidence="1">
    <location>
        <begin position="1"/>
        <end position="19"/>
    </location>
</feature>
<protein>
    <submittedName>
        <fullName evidence="2">Uncharacterized protein</fullName>
    </submittedName>
</protein>
<organism evidence="2 3">
    <name type="scientific">Podospora fimiseda</name>
    <dbReference type="NCBI Taxonomy" id="252190"/>
    <lineage>
        <taxon>Eukaryota</taxon>
        <taxon>Fungi</taxon>
        <taxon>Dikarya</taxon>
        <taxon>Ascomycota</taxon>
        <taxon>Pezizomycotina</taxon>
        <taxon>Sordariomycetes</taxon>
        <taxon>Sordariomycetidae</taxon>
        <taxon>Sordariales</taxon>
        <taxon>Podosporaceae</taxon>
        <taxon>Podospora</taxon>
    </lineage>
</organism>
<evidence type="ECO:0000256" key="1">
    <source>
        <dbReference type="SAM" id="SignalP"/>
    </source>
</evidence>
<proteinExistence type="predicted"/>
<reference evidence="2" key="1">
    <citation type="journal article" date="2023" name="Mol. Phylogenet. Evol.">
        <title>Genome-scale phylogeny and comparative genomics of the fungal order Sordariales.</title>
        <authorList>
            <person name="Hensen N."/>
            <person name="Bonometti L."/>
            <person name="Westerberg I."/>
            <person name="Brannstrom I.O."/>
            <person name="Guillou S."/>
            <person name="Cros-Aarteil S."/>
            <person name="Calhoun S."/>
            <person name="Haridas S."/>
            <person name="Kuo A."/>
            <person name="Mondo S."/>
            <person name="Pangilinan J."/>
            <person name="Riley R."/>
            <person name="LaButti K."/>
            <person name="Andreopoulos B."/>
            <person name="Lipzen A."/>
            <person name="Chen C."/>
            <person name="Yan M."/>
            <person name="Daum C."/>
            <person name="Ng V."/>
            <person name="Clum A."/>
            <person name="Steindorff A."/>
            <person name="Ohm R.A."/>
            <person name="Martin F."/>
            <person name="Silar P."/>
            <person name="Natvig D.O."/>
            <person name="Lalanne C."/>
            <person name="Gautier V."/>
            <person name="Ament-Velasquez S.L."/>
            <person name="Kruys A."/>
            <person name="Hutchinson M.I."/>
            <person name="Powell A.J."/>
            <person name="Barry K."/>
            <person name="Miller A.N."/>
            <person name="Grigoriev I.V."/>
            <person name="Debuchy R."/>
            <person name="Gladieux P."/>
            <person name="Hiltunen Thoren M."/>
            <person name="Johannesson H."/>
        </authorList>
    </citation>
    <scope>NUCLEOTIDE SEQUENCE</scope>
    <source>
        <strain evidence="2">CBS 990.96</strain>
    </source>
</reference>
<dbReference type="PANTHER" id="PTHR35605:SF1">
    <property type="entry name" value="ECP2 EFFECTOR PROTEIN DOMAIN-CONTAINING PROTEIN-RELATED"/>
    <property type="match status" value="1"/>
</dbReference>
<dbReference type="Proteomes" id="UP001301958">
    <property type="component" value="Unassembled WGS sequence"/>
</dbReference>
<evidence type="ECO:0000313" key="2">
    <source>
        <dbReference type="EMBL" id="KAK4225436.1"/>
    </source>
</evidence>